<evidence type="ECO:0000313" key="1">
    <source>
        <dbReference type="EMBL" id="XDI37540.1"/>
    </source>
</evidence>
<reference evidence="1" key="1">
    <citation type="submission" date="2024-07" db="EMBL/GenBank/DDBJ databases">
        <title>Identification and characteristics of an arsenic-resistant bacterial isolate, which belongs to a novel species.</title>
        <authorList>
            <person name="Juszczyk A."/>
            <person name="Kowalczyk A."/>
            <person name="Was K."/>
            <person name="Kosowicz W."/>
            <person name="Budzyn A."/>
            <person name="Latowski D."/>
        </authorList>
    </citation>
    <scope>NUCLEOTIDE SEQUENCE</scope>
    <source>
        <strain evidence="1">As8PL</strain>
    </source>
</reference>
<dbReference type="EMBL" id="CP162551">
    <property type="protein sequence ID" value="XDI37540.1"/>
    <property type="molecule type" value="Genomic_DNA"/>
</dbReference>
<gene>
    <name evidence="1" type="ORF">AB3N04_04285</name>
</gene>
<protein>
    <submittedName>
        <fullName evidence="1">Uncharacterized protein</fullName>
    </submittedName>
</protein>
<name>A0AB39BU24_9BACI</name>
<organism evidence="1">
    <name type="scientific">Alkalihalophilus sp. As8PL</name>
    <dbReference type="NCBI Taxonomy" id="3237103"/>
    <lineage>
        <taxon>Bacteria</taxon>
        <taxon>Bacillati</taxon>
        <taxon>Bacillota</taxon>
        <taxon>Bacilli</taxon>
        <taxon>Bacillales</taxon>
        <taxon>Bacillaceae</taxon>
        <taxon>Alkalihalophilus</taxon>
    </lineage>
</organism>
<dbReference type="RefSeq" id="WP_368504876.1">
    <property type="nucleotide sequence ID" value="NZ_CP162551.1"/>
</dbReference>
<accession>A0AB39BU24</accession>
<dbReference type="AlphaFoldDB" id="A0AB39BU24"/>
<sequence>MSTKRKSIISGLIFAFILVAGIFANGFNEEMTEERIKNIPGQVGVQQYREGSPRFGPREYLRILETEGWLHEEEGEHPN</sequence>
<proteinExistence type="predicted"/>